<dbReference type="OrthoDB" id="164902at2759"/>
<dbReference type="EMBL" id="KN714867">
    <property type="protein sequence ID" value="KUI63177.1"/>
    <property type="molecule type" value="Genomic_DNA"/>
</dbReference>
<dbReference type="PROSITE" id="PS51194">
    <property type="entry name" value="HELICASE_CTER"/>
    <property type="match status" value="1"/>
</dbReference>
<dbReference type="CDD" id="cd12091">
    <property type="entry name" value="FANCM_ID"/>
    <property type="match status" value="1"/>
</dbReference>
<evidence type="ECO:0000256" key="11">
    <source>
        <dbReference type="ARBA" id="ARBA00023204"/>
    </source>
</evidence>
<keyword evidence="5" id="KW-0547">Nucleotide-binding</keyword>
<feature type="compositionally biased region" description="Basic residues" evidence="15">
    <location>
        <begin position="727"/>
        <end position="736"/>
    </location>
</feature>
<dbReference type="InterPro" id="IPR039686">
    <property type="entry name" value="FANCM/Mph1-like_ID"/>
</dbReference>
<evidence type="ECO:0000256" key="6">
    <source>
        <dbReference type="ARBA" id="ARBA00022763"/>
    </source>
</evidence>
<evidence type="ECO:0000256" key="14">
    <source>
        <dbReference type="RuleBase" id="RU367027"/>
    </source>
</evidence>
<feature type="region of interest" description="Disordered" evidence="15">
    <location>
        <begin position="18"/>
        <end position="74"/>
    </location>
</feature>
<dbReference type="Pfam" id="PF00271">
    <property type="entry name" value="Helicase_C"/>
    <property type="match status" value="1"/>
</dbReference>
<evidence type="ECO:0000256" key="1">
    <source>
        <dbReference type="ARBA" id="ARBA00003813"/>
    </source>
</evidence>
<dbReference type="Proteomes" id="UP000078576">
    <property type="component" value="Unassembled WGS sequence"/>
</dbReference>
<gene>
    <name evidence="18" type="ORF">VP1G_10296</name>
</gene>
<dbReference type="InterPro" id="IPR044749">
    <property type="entry name" value="FANCM_DEXDc"/>
</dbReference>
<dbReference type="AlphaFoldDB" id="A0A194VGN5"/>
<comment type="subunit">
    <text evidence="4 14">Interacts with the MHF histone-fold complex to form the FANCM-MHF complex.</text>
</comment>
<keyword evidence="8 18" id="KW-0347">Helicase</keyword>
<dbReference type="GO" id="GO:0005634">
    <property type="term" value="C:nucleus"/>
    <property type="evidence" value="ECO:0007669"/>
    <property type="project" value="UniProtKB-SubCell"/>
</dbReference>
<feature type="compositionally biased region" description="Basic residues" evidence="15">
    <location>
        <begin position="915"/>
        <end position="931"/>
    </location>
</feature>
<dbReference type="FunFam" id="3.40.50.300:FF:000861">
    <property type="entry name" value="Fanconi anemia, complementation group M"/>
    <property type="match status" value="1"/>
</dbReference>
<name>A0A194VGN5_CYTMA</name>
<comment type="catalytic activity">
    <reaction evidence="13 14">
        <text>ATP + H2O = ADP + phosphate + H(+)</text>
        <dbReference type="Rhea" id="RHEA:13065"/>
        <dbReference type="ChEBI" id="CHEBI:15377"/>
        <dbReference type="ChEBI" id="CHEBI:15378"/>
        <dbReference type="ChEBI" id="CHEBI:30616"/>
        <dbReference type="ChEBI" id="CHEBI:43474"/>
        <dbReference type="ChEBI" id="CHEBI:456216"/>
        <dbReference type="EC" id="3.6.4.12"/>
    </reaction>
</comment>
<evidence type="ECO:0000259" key="17">
    <source>
        <dbReference type="PROSITE" id="PS51194"/>
    </source>
</evidence>
<dbReference type="SUPFAM" id="SSF52540">
    <property type="entry name" value="P-loop containing nucleoside triphosphate hydrolases"/>
    <property type="match status" value="1"/>
</dbReference>
<accession>A0A194VGN5</accession>
<dbReference type="Pfam" id="PF04851">
    <property type="entry name" value="ResIII"/>
    <property type="match status" value="1"/>
</dbReference>
<dbReference type="Gene3D" id="3.40.50.300">
    <property type="entry name" value="P-loop containing nucleotide triphosphate hydrolases"/>
    <property type="match status" value="2"/>
</dbReference>
<evidence type="ECO:0000256" key="4">
    <source>
        <dbReference type="ARBA" id="ARBA00011390"/>
    </source>
</evidence>
<dbReference type="PANTHER" id="PTHR14025:SF20">
    <property type="entry name" value="FANCONI ANEMIA GROUP M PROTEIN"/>
    <property type="match status" value="1"/>
</dbReference>
<comment type="subcellular location">
    <subcellularLocation>
        <location evidence="2 14">Nucleus</location>
    </subcellularLocation>
</comment>
<keyword evidence="7" id="KW-0378">Hydrolase</keyword>
<sequence length="1124" mass="125319">MDSDDWDDDIADEDLITALTQTSQDRPAAGASTSEASSGTVPRIFEKSSSARHGSSTVNRISPSAKASLNPGTGINLDNIDDLLADDFDDSFARPRTNAPPQLPPQSAPLGQAQKVNSAQNFRQVTLWGNALEDKEAPQSQVPSRRIYRADLPPEVPTHHSLDHDALKTWVYPTNLGPVRDYQFSIVKNGLFNNTLVALPTGLGKTFIAATVMLNYFRWTKNAKIVFVAPTKPLASQQVEACLNVAGIPRSQATLLTGETSPSLREGEWERRRLFFMTPQTLQNDLSKGYADPKSIALLVIDEAHRATGDYAYVKVVEFIRRFNKSFRVLALTATPGSTVEGVQAVIDSLGISAVEIRTEESIDIRQYVHSRDVSQVVLEPSDEMLRLQDLFSKALKPLCTKISQANKWAARDPMSMTVMGLRASQTTWSLGAGKHANQSTKWMIMSIFSVLQSLAHAIKLLNFHGIAPFYHKLLDFRSETEEKGAKAPKYRRQVLEDENFQELMDTIDKWQRLEGFVGHPKLSYLCENLLNHFMDAGQGSNTRAIVFSEYRDSAEEIVRSLNKHKPMIKASIFVGQADSKRSEGMKQKHQIETIENFKAGKFNVLVATSIGEEGLDIGQVDLIICYDASASPIRMLQRMGRTGRKRAGNITLLLMKGREEEQFRKAKDNYETMQRFICEGTRFNFRNDLSSRIIPRDVKPEVEKRLVEIPIENTQNTSLPEPKRGTASRKKATQKKFHMPDGVITGFMKASEFGHPASAGAKSRPKRPLELETLVEIPDLSAVLLSDSQVDELNYAYRNLPSKHALQEDITGPDLIAHPRAQRKLNPVFKLQHGRYTKRCVKLFRRLAHSQSYTEVDHQPYGEIDQSRFRELSVPAFADESHAEVDGEDVAPSGTHSHKRAHTPVEDEEDSLPKRRKSDPKAKATSRQRSKANPFIDSGGEHDEDSDPFSEEEQESDTLQTLPQRPRTKNKARGRAGISGRKSGIVEDYGDDCTRTSQLYERDDSDSGADLLDFVVNDDVPISSLRDGSTSGSPTSPPPATKGLEKQMQKRPFYEFLAPTQSQASDDDLLSMSQLGGKKAGKAKDMTSLLSDSQGDDDDDDDIHKRPAAAKRRRPVVDDSETE</sequence>
<dbReference type="EC" id="3.6.4.12" evidence="14"/>
<evidence type="ECO:0000313" key="18">
    <source>
        <dbReference type="EMBL" id="KUI63177.1"/>
    </source>
</evidence>
<evidence type="ECO:0000256" key="12">
    <source>
        <dbReference type="ARBA" id="ARBA00023242"/>
    </source>
</evidence>
<evidence type="ECO:0000259" key="16">
    <source>
        <dbReference type="PROSITE" id="PS51192"/>
    </source>
</evidence>
<evidence type="ECO:0000256" key="7">
    <source>
        <dbReference type="ARBA" id="ARBA00022801"/>
    </source>
</evidence>
<dbReference type="PANTHER" id="PTHR14025">
    <property type="entry name" value="FANCONI ANEMIA GROUP M FANCM FAMILY MEMBER"/>
    <property type="match status" value="1"/>
</dbReference>
<dbReference type="Gene3D" id="1.20.1320.20">
    <property type="entry name" value="hef helicase domain"/>
    <property type="match status" value="1"/>
</dbReference>
<dbReference type="GO" id="GO:0045003">
    <property type="term" value="P:double-strand break repair via synthesis-dependent strand annealing"/>
    <property type="evidence" value="ECO:0007669"/>
    <property type="project" value="TreeGrafter"/>
</dbReference>
<feature type="domain" description="Helicase ATP-binding" evidence="16">
    <location>
        <begin position="186"/>
        <end position="354"/>
    </location>
</feature>
<feature type="compositionally biased region" description="Low complexity" evidence="15">
    <location>
        <begin position="28"/>
        <end position="40"/>
    </location>
</feature>
<keyword evidence="9" id="KW-0067">ATP-binding</keyword>
<comment type="function">
    <text evidence="1 14">ATP-dependent DNA helicase involved in DNA damage repair by homologous recombination and in genome maintenance. Capable of unwinding D-loops. Plays a role in limiting crossover recombinants during mitotic DNA double-strand break (DSB) repair. Component of a FANCM-MHF complex which promotes gene conversion at blocked replication forks, probably by reversal of the stalled fork.</text>
</comment>
<evidence type="ECO:0000256" key="2">
    <source>
        <dbReference type="ARBA" id="ARBA00004123"/>
    </source>
</evidence>
<dbReference type="GO" id="GO:0000400">
    <property type="term" value="F:four-way junction DNA binding"/>
    <property type="evidence" value="ECO:0007669"/>
    <property type="project" value="TreeGrafter"/>
</dbReference>
<reference evidence="19" key="1">
    <citation type="submission" date="2014-12" db="EMBL/GenBank/DDBJ databases">
        <title>Genome Sequence of Valsa Canker Pathogens Uncovers a Specific Adaption of Colonization on Woody Bark.</title>
        <authorList>
            <person name="Yin Z."/>
            <person name="Liu H."/>
            <person name="Gao X."/>
            <person name="Li Z."/>
            <person name="Song N."/>
            <person name="Ke X."/>
            <person name="Dai Q."/>
            <person name="Wu Y."/>
            <person name="Sun Y."/>
            <person name="Xu J.-R."/>
            <person name="Kang Z.K."/>
            <person name="Wang L."/>
            <person name="Huang L."/>
        </authorList>
    </citation>
    <scope>NUCLEOTIDE SEQUENCE [LARGE SCALE GENOMIC DNA]</scope>
    <source>
        <strain evidence="19">SXYL134</strain>
    </source>
</reference>
<evidence type="ECO:0000256" key="10">
    <source>
        <dbReference type="ARBA" id="ARBA00023125"/>
    </source>
</evidence>
<dbReference type="GO" id="GO:0036297">
    <property type="term" value="P:interstrand cross-link repair"/>
    <property type="evidence" value="ECO:0007669"/>
    <property type="project" value="TreeGrafter"/>
</dbReference>
<feature type="region of interest" description="Disordered" evidence="15">
    <location>
        <begin position="90"/>
        <end position="110"/>
    </location>
</feature>
<dbReference type="InterPro" id="IPR014001">
    <property type="entry name" value="Helicase_ATP-bd"/>
</dbReference>
<protein>
    <recommendedName>
        <fullName evidence="14">ATP-dependent DNA helicase</fullName>
        <ecNumber evidence="14">3.6.4.12</ecNumber>
    </recommendedName>
</protein>
<dbReference type="STRING" id="694573.A0A194VGN5"/>
<dbReference type="CDD" id="cd18801">
    <property type="entry name" value="SF2_C_FANCM_Hef"/>
    <property type="match status" value="1"/>
</dbReference>
<feature type="region of interest" description="Disordered" evidence="15">
    <location>
        <begin position="714"/>
        <end position="736"/>
    </location>
</feature>
<dbReference type="GO" id="GO:0043138">
    <property type="term" value="F:3'-5' DNA helicase activity"/>
    <property type="evidence" value="ECO:0007669"/>
    <property type="project" value="InterPro"/>
</dbReference>
<keyword evidence="6" id="KW-0227">DNA damage</keyword>
<feature type="region of interest" description="Disordered" evidence="15">
    <location>
        <begin position="881"/>
        <end position="992"/>
    </location>
</feature>
<organism evidence="18 19">
    <name type="scientific">Cytospora mali</name>
    <name type="common">Apple Valsa canker fungus</name>
    <name type="synonym">Valsa mali</name>
    <dbReference type="NCBI Taxonomy" id="578113"/>
    <lineage>
        <taxon>Eukaryota</taxon>
        <taxon>Fungi</taxon>
        <taxon>Dikarya</taxon>
        <taxon>Ascomycota</taxon>
        <taxon>Pezizomycotina</taxon>
        <taxon>Sordariomycetes</taxon>
        <taxon>Sordariomycetidae</taxon>
        <taxon>Diaporthales</taxon>
        <taxon>Cytosporaceae</taxon>
        <taxon>Cytospora</taxon>
    </lineage>
</organism>
<keyword evidence="10" id="KW-0238">DNA-binding</keyword>
<feature type="compositionally biased region" description="Polar residues" evidence="15">
    <location>
        <begin position="47"/>
        <end position="73"/>
    </location>
</feature>
<dbReference type="GO" id="GO:0009378">
    <property type="term" value="F:four-way junction helicase activity"/>
    <property type="evidence" value="ECO:0007669"/>
    <property type="project" value="TreeGrafter"/>
</dbReference>
<evidence type="ECO:0000256" key="8">
    <source>
        <dbReference type="ARBA" id="ARBA00022806"/>
    </source>
</evidence>
<keyword evidence="11" id="KW-0234">DNA repair</keyword>
<feature type="domain" description="Helicase C-terminal" evidence="17">
    <location>
        <begin position="530"/>
        <end position="690"/>
    </location>
</feature>
<dbReference type="FunFam" id="3.40.50.300:FF:001992">
    <property type="entry name" value="ATP-dependent RNA helicase, putative"/>
    <property type="match status" value="1"/>
</dbReference>
<dbReference type="CDD" id="cd18033">
    <property type="entry name" value="DEXDc_FANCM"/>
    <property type="match status" value="1"/>
</dbReference>
<keyword evidence="19" id="KW-1185">Reference proteome</keyword>
<feature type="compositionally biased region" description="Acidic residues" evidence="15">
    <location>
        <begin position="943"/>
        <end position="957"/>
    </location>
</feature>
<dbReference type="SMART" id="SM00487">
    <property type="entry name" value="DEXDc"/>
    <property type="match status" value="1"/>
</dbReference>
<evidence type="ECO:0000313" key="19">
    <source>
        <dbReference type="Proteomes" id="UP000078576"/>
    </source>
</evidence>
<evidence type="ECO:0000256" key="9">
    <source>
        <dbReference type="ARBA" id="ARBA00022840"/>
    </source>
</evidence>
<dbReference type="InterPro" id="IPR027417">
    <property type="entry name" value="P-loop_NTPase"/>
</dbReference>
<dbReference type="GO" id="GO:0016887">
    <property type="term" value="F:ATP hydrolysis activity"/>
    <property type="evidence" value="ECO:0007669"/>
    <property type="project" value="RHEA"/>
</dbReference>
<proteinExistence type="inferred from homology"/>
<comment type="similarity">
    <text evidence="3 14">Belongs to the DEAD box helicase family. DEAH subfamily. FANCM sub-subfamily.</text>
</comment>
<evidence type="ECO:0000256" key="3">
    <source>
        <dbReference type="ARBA" id="ARBA00009889"/>
    </source>
</evidence>
<dbReference type="SMART" id="SM00490">
    <property type="entry name" value="HELICc"/>
    <property type="match status" value="1"/>
</dbReference>
<evidence type="ECO:0000256" key="15">
    <source>
        <dbReference type="SAM" id="MobiDB-lite"/>
    </source>
</evidence>
<dbReference type="InterPro" id="IPR001650">
    <property type="entry name" value="Helicase_C-like"/>
</dbReference>
<evidence type="ECO:0000256" key="13">
    <source>
        <dbReference type="ARBA" id="ARBA00047995"/>
    </source>
</evidence>
<dbReference type="GO" id="GO:0005524">
    <property type="term" value="F:ATP binding"/>
    <property type="evidence" value="ECO:0007669"/>
    <property type="project" value="UniProtKB-UniRule"/>
</dbReference>
<feature type="region of interest" description="Disordered" evidence="15">
    <location>
        <begin position="1022"/>
        <end position="1124"/>
    </location>
</feature>
<dbReference type="InterPro" id="IPR006935">
    <property type="entry name" value="Helicase/UvrB_N"/>
</dbReference>
<keyword evidence="12" id="KW-0539">Nucleus</keyword>
<evidence type="ECO:0000256" key="5">
    <source>
        <dbReference type="ARBA" id="ARBA00022741"/>
    </source>
</evidence>
<dbReference type="PROSITE" id="PS51192">
    <property type="entry name" value="HELICASE_ATP_BIND_1"/>
    <property type="match status" value="1"/>
</dbReference>